<name>A0A9N8E598_9STRA</name>
<proteinExistence type="predicted"/>
<accession>A0A9N8E598</accession>
<evidence type="ECO:0000313" key="2">
    <source>
        <dbReference type="Proteomes" id="UP001153069"/>
    </source>
</evidence>
<keyword evidence="2" id="KW-1185">Reference proteome</keyword>
<comment type="caution">
    <text evidence="1">The sequence shown here is derived from an EMBL/GenBank/DDBJ whole genome shotgun (WGS) entry which is preliminary data.</text>
</comment>
<organism evidence="1 2">
    <name type="scientific">Seminavis robusta</name>
    <dbReference type="NCBI Taxonomy" id="568900"/>
    <lineage>
        <taxon>Eukaryota</taxon>
        <taxon>Sar</taxon>
        <taxon>Stramenopiles</taxon>
        <taxon>Ochrophyta</taxon>
        <taxon>Bacillariophyta</taxon>
        <taxon>Bacillariophyceae</taxon>
        <taxon>Bacillariophycidae</taxon>
        <taxon>Naviculales</taxon>
        <taxon>Naviculaceae</taxon>
        <taxon>Seminavis</taxon>
    </lineage>
</organism>
<reference evidence="1" key="1">
    <citation type="submission" date="2020-06" db="EMBL/GenBank/DDBJ databases">
        <authorList>
            <consortium name="Plant Systems Biology data submission"/>
        </authorList>
    </citation>
    <scope>NUCLEOTIDE SEQUENCE</scope>
    <source>
        <strain evidence="1">D6</strain>
    </source>
</reference>
<gene>
    <name evidence="1" type="ORF">SEMRO_686_G187031.1</name>
</gene>
<sequence length="131" mass="14799">MSQQRQSDPPNLFGWLVRSWFAHRHHSNQFLGSTGGEDELFQYTSTEQYCNVVGSLESSLDQRGGSKPTIQGKLGKQHGIFRSNHAAASWFNSRWPSACLWLLCSQSSSHQIAFLVAVAIFFVNKRNQPLE</sequence>
<protein>
    <submittedName>
        <fullName evidence="1">Uncharacterized protein</fullName>
    </submittedName>
</protein>
<evidence type="ECO:0000313" key="1">
    <source>
        <dbReference type="EMBL" id="CAB9514957.1"/>
    </source>
</evidence>
<dbReference type="Proteomes" id="UP001153069">
    <property type="component" value="Unassembled WGS sequence"/>
</dbReference>
<dbReference type="AlphaFoldDB" id="A0A9N8E598"/>
<dbReference type="EMBL" id="CAICTM010000685">
    <property type="protein sequence ID" value="CAB9514957.1"/>
    <property type="molecule type" value="Genomic_DNA"/>
</dbReference>